<evidence type="ECO:0000313" key="2">
    <source>
        <dbReference type="EMBL" id="GBP48933.1"/>
    </source>
</evidence>
<keyword evidence="3" id="KW-1185">Reference proteome</keyword>
<name>A0A4C1WD13_EUMVA</name>
<proteinExistence type="predicted"/>
<gene>
    <name evidence="2" type="ORF">EVAR_96914_1</name>
</gene>
<accession>A0A4C1WD13</accession>
<dbReference type="EMBL" id="BGZK01000533">
    <property type="protein sequence ID" value="GBP48933.1"/>
    <property type="molecule type" value="Genomic_DNA"/>
</dbReference>
<organism evidence="2 3">
    <name type="scientific">Eumeta variegata</name>
    <name type="common">Bagworm moth</name>
    <name type="synonym">Eumeta japonica</name>
    <dbReference type="NCBI Taxonomy" id="151549"/>
    <lineage>
        <taxon>Eukaryota</taxon>
        <taxon>Metazoa</taxon>
        <taxon>Ecdysozoa</taxon>
        <taxon>Arthropoda</taxon>
        <taxon>Hexapoda</taxon>
        <taxon>Insecta</taxon>
        <taxon>Pterygota</taxon>
        <taxon>Neoptera</taxon>
        <taxon>Endopterygota</taxon>
        <taxon>Lepidoptera</taxon>
        <taxon>Glossata</taxon>
        <taxon>Ditrysia</taxon>
        <taxon>Tineoidea</taxon>
        <taxon>Psychidae</taxon>
        <taxon>Oiketicinae</taxon>
        <taxon>Eumeta</taxon>
    </lineage>
</organism>
<sequence>MASSPERGLSAPTVPISRSAPVPSRPVMMMPLFVAESLCTKFHWEVNFNGLFGYYQVPDQSFCSTKNVQYRERDLDYTIGALQKCKELRALN</sequence>
<feature type="region of interest" description="Disordered" evidence="1">
    <location>
        <begin position="1"/>
        <end position="24"/>
    </location>
</feature>
<reference evidence="2 3" key="1">
    <citation type="journal article" date="2019" name="Commun. Biol.">
        <title>The bagworm genome reveals a unique fibroin gene that provides high tensile strength.</title>
        <authorList>
            <person name="Kono N."/>
            <person name="Nakamura H."/>
            <person name="Ohtoshi R."/>
            <person name="Tomita M."/>
            <person name="Numata K."/>
            <person name="Arakawa K."/>
        </authorList>
    </citation>
    <scope>NUCLEOTIDE SEQUENCE [LARGE SCALE GENOMIC DNA]</scope>
</reference>
<protein>
    <submittedName>
        <fullName evidence="2">Uncharacterized protein</fullName>
    </submittedName>
</protein>
<dbReference type="AlphaFoldDB" id="A0A4C1WD13"/>
<evidence type="ECO:0000256" key="1">
    <source>
        <dbReference type="SAM" id="MobiDB-lite"/>
    </source>
</evidence>
<dbReference type="Proteomes" id="UP000299102">
    <property type="component" value="Unassembled WGS sequence"/>
</dbReference>
<evidence type="ECO:0000313" key="3">
    <source>
        <dbReference type="Proteomes" id="UP000299102"/>
    </source>
</evidence>
<comment type="caution">
    <text evidence="2">The sequence shown here is derived from an EMBL/GenBank/DDBJ whole genome shotgun (WGS) entry which is preliminary data.</text>
</comment>